<feature type="domain" description="HTH crp-type" evidence="4">
    <location>
        <begin position="144"/>
        <end position="218"/>
    </location>
</feature>
<dbReference type="Gene3D" id="1.10.10.10">
    <property type="entry name" value="Winged helix-like DNA-binding domain superfamily/Winged helix DNA-binding domain"/>
    <property type="match status" value="1"/>
</dbReference>
<dbReference type="InterPro" id="IPR014710">
    <property type="entry name" value="RmlC-like_jellyroll"/>
</dbReference>
<dbReference type="InterPro" id="IPR036388">
    <property type="entry name" value="WH-like_DNA-bd_sf"/>
</dbReference>
<dbReference type="GO" id="GO:0006355">
    <property type="term" value="P:regulation of DNA-templated transcription"/>
    <property type="evidence" value="ECO:0007669"/>
    <property type="project" value="InterPro"/>
</dbReference>
<evidence type="ECO:0000256" key="2">
    <source>
        <dbReference type="ARBA" id="ARBA00023125"/>
    </source>
</evidence>
<dbReference type="SUPFAM" id="SSF51206">
    <property type="entry name" value="cAMP-binding domain-like"/>
    <property type="match status" value="1"/>
</dbReference>
<organism evidence="5 6">
    <name type="scientific">Sphingomonas jatrophae</name>
    <dbReference type="NCBI Taxonomy" id="1166337"/>
    <lineage>
        <taxon>Bacteria</taxon>
        <taxon>Pseudomonadati</taxon>
        <taxon>Pseudomonadota</taxon>
        <taxon>Alphaproteobacteria</taxon>
        <taxon>Sphingomonadales</taxon>
        <taxon>Sphingomonadaceae</taxon>
        <taxon>Sphingomonas</taxon>
    </lineage>
</organism>
<dbReference type="Gene3D" id="2.60.120.10">
    <property type="entry name" value="Jelly Rolls"/>
    <property type="match status" value="1"/>
</dbReference>
<dbReference type="InterPro" id="IPR018490">
    <property type="entry name" value="cNMP-bd_dom_sf"/>
</dbReference>
<reference evidence="5 6" key="1">
    <citation type="submission" date="2016-10" db="EMBL/GenBank/DDBJ databases">
        <authorList>
            <person name="de Groot N.N."/>
        </authorList>
    </citation>
    <scope>NUCLEOTIDE SEQUENCE [LARGE SCALE GENOMIC DNA]</scope>
    <source>
        <strain evidence="5 6">S5-249</strain>
    </source>
</reference>
<gene>
    <name evidence="5" type="ORF">SAMN05192580_0580</name>
</gene>
<name>A0A1I6JNC8_9SPHN</name>
<dbReference type="CDD" id="cd00038">
    <property type="entry name" value="CAP_ED"/>
    <property type="match status" value="1"/>
</dbReference>
<dbReference type="PROSITE" id="PS51063">
    <property type="entry name" value="HTH_CRP_2"/>
    <property type="match status" value="1"/>
</dbReference>
<keyword evidence="6" id="KW-1185">Reference proteome</keyword>
<dbReference type="EMBL" id="FOZG01000001">
    <property type="protein sequence ID" value="SFR80475.1"/>
    <property type="molecule type" value="Genomic_DNA"/>
</dbReference>
<dbReference type="STRING" id="1166337.SAMN05192580_0580"/>
<dbReference type="InterPro" id="IPR036390">
    <property type="entry name" value="WH_DNA-bd_sf"/>
</dbReference>
<keyword evidence="3" id="KW-0804">Transcription</keyword>
<dbReference type="InterPro" id="IPR012318">
    <property type="entry name" value="HTH_CRP"/>
</dbReference>
<dbReference type="SUPFAM" id="SSF46785">
    <property type="entry name" value="Winged helix' DNA-binding domain"/>
    <property type="match status" value="1"/>
</dbReference>
<keyword evidence="1" id="KW-0805">Transcription regulation</keyword>
<dbReference type="Pfam" id="PF13545">
    <property type="entry name" value="HTH_Crp_2"/>
    <property type="match status" value="1"/>
</dbReference>
<sequence length="236" mass="26567">MELFVRRLAAHSDLDAEERDAVLQLPVQLLEVRSNVDFVRLGEQIDHACLVAEGLVGKFGQTEDGRRQIVSVHIPGEMADLSSLMMPQAATALNSLSSTTILRVAHKDLRALGLRYPSIATAFWRSSVLDGAIVAQWLVNVGRRDARARLAHLFCEMAVRYRLLDQSDGRRYTLPMTQEQLGDALGLTSVHVNRTLQHLREEKLLRVERSAVTIMDWKALVRAGEFDTLYLQRPDL</sequence>
<evidence type="ECO:0000313" key="5">
    <source>
        <dbReference type="EMBL" id="SFR80475.1"/>
    </source>
</evidence>
<proteinExistence type="predicted"/>
<evidence type="ECO:0000313" key="6">
    <source>
        <dbReference type="Proteomes" id="UP000198824"/>
    </source>
</evidence>
<dbReference type="AlphaFoldDB" id="A0A1I6JNC8"/>
<dbReference type="GO" id="GO:0003677">
    <property type="term" value="F:DNA binding"/>
    <property type="evidence" value="ECO:0007669"/>
    <property type="project" value="UniProtKB-KW"/>
</dbReference>
<dbReference type="GO" id="GO:0016301">
    <property type="term" value="F:kinase activity"/>
    <property type="evidence" value="ECO:0007669"/>
    <property type="project" value="UniProtKB-KW"/>
</dbReference>
<dbReference type="InterPro" id="IPR000595">
    <property type="entry name" value="cNMP-bd_dom"/>
</dbReference>
<keyword evidence="5" id="KW-0418">Kinase</keyword>
<keyword evidence="5" id="KW-0808">Transferase</keyword>
<dbReference type="Pfam" id="PF00027">
    <property type="entry name" value="cNMP_binding"/>
    <property type="match status" value="1"/>
</dbReference>
<accession>A0A1I6JNC8</accession>
<evidence type="ECO:0000256" key="1">
    <source>
        <dbReference type="ARBA" id="ARBA00023015"/>
    </source>
</evidence>
<dbReference type="OrthoDB" id="6155297at2"/>
<evidence type="ECO:0000259" key="4">
    <source>
        <dbReference type="PROSITE" id="PS51063"/>
    </source>
</evidence>
<evidence type="ECO:0000256" key="3">
    <source>
        <dbReference type="ARBA" id="ARBA00023163"/>
    </source>
</evidence>
<dbReference type="SMART" id="SM00419">
    <property type="entry name" value="HTH_CRP"/>
    <property type="match status" value="1"/>
</dbReference>
<protein>
    <submittedName>
        <fullName evidence="5">cAMP-binding domain of CRP or a regulatory subunit of cAMP-dependent protein kinases</fullName>
    </submittedName>
</protein>
<dbReference type="Proteomes" id="UP000198824">
    <property type="component" value="Unassembled WGS sequence"/>
</dbReference>
<keyword evidence="2" id="KW-0238">DNA-binding</keyword>